<feature type="region of interest" description="Disordered" evidence="1">
    <location>
        <begin position="1"/>
        <end position="29"/>
    </location>
</feature>
<accession>A0AAV8ZDC1</accession>
<organism evidence="2 3">
    <name type="scientific">Aromia moschata</name>
    <dbReference type="NCBI Taxonomy" id="1265417"/>
    <lineage>
        <taxon>Eukaryota</taxon>
        <taxon>Metazoa</taxon>
        <taxon>Ecdysozoa</taxon>
        <taxon>Arthropoda</taxon>
        <taxon>Hexapoda</taxon>
        <taxon>Insecta</taxon>
        <taxon>Pterygota</taxon>
        <taxon>Neoptera</taxon>
        <taxon>Endopterygota</taxon>
        <taxon>Coleoptera</taxon>
        <taxon>Polyphaga</taxon>
        <taxon>Cucujiformia</taxon>
        <taxon>Chrysomeloidea</taxon>
        <taxon>Cerambycidae</taxon>
        <taxon>Cerambycinae</taxon>
        <taxon>Callichromatini</taxon>
        <taxon>Aromia</taxon>
    </lineage>
</organism>
<gene>
    <name evidence="2" type="ORF">NQ318_021274</name>
</gene>
<evidence type="ECO:0000313" key="2">
    <source>
        <dbReference type="EMBL" id="KAJ8961676.1"/>
    </source>
</evidence>
<dbReference type="AlphaFoldDB" id="A0AAV8ZDC1"/>
<comment type="caution">
    <text evidence="2">The sequence shown here is derived from an EMBL/GenBank/DDBJ whole genome shotgun (WGS) entry which is preliminary data.</text>
</comment>
<dbReference type="EMBL" id="JAPWTK010000004">
    <property type="protein sequence ID" value="KAJ8961676.1"/>
    <property type="molecule type" value="Genomic_DNA"/>
</dbReference>
<sequence length="98" mass="11041">MDSEFDDDVDDIPILDSDSDSSKKKKSSSWGIIMPRPISFLGQYVLLCLDYAVFSYSCQLLRIYKSKTMSGYNISDSEELSSTPPDIREKATNATKIK</sequence>
<name>A0AAV8ZDC1_9CUCU</name>
<dbReference type="Proteomes" id="UP001162162">
    <property type="component" value="Unassembled WGS sequence"/>
</dbReference>
<feature type="compositionally biased region" description="Polar residues" evidence="1">
    <location>
        <begin position="75"/>
        <end position="84"/>
    </location>
</feature>
<evidence type="ECO:0000256" key="1">
    <source>
        <dbReference type="SAM" id="MobiDB-lite"/>
    </source>
</evidence>
<feature type="compositionally biased region" description="Acidic residues" evidence="1">
    <location>
        <begin position="1"/>
        <end position="19"/>
    </location>
</feature>
<evidence type="ECO:0000313" key="3">
    <source>
        <dbReference type="Proteomes" id="UP001162162"/>
    </source>
</evidence>
<proteinExistence type="predicted"/>
<reference evidence="2" key="1">
    <citation type="journal article" date="2023" name="Insect Mol. Biol.">
        <title>Genome sequencing provides insights into the evolution of gene families encoding plant cell wall-degrading enzymes in longhorned beetles.</title>
        <authorList>
            <person name="Shin N.R."/>
            <person name="Okamura Y."/>
            <person name="Kirsch R."/>
            <person name="Pauchet Y."/>
        </authorList>
    </citation>
    <scope>NUCLEOTIDE SEQUENCE</scope>
    <source>
        <strain evidence="2">AMC_N1</strain>
    </source>
</reference>
<feature type="region of interest" description="Disordered" evidence="1">
    <location>
        <begin position="75"/>
        <end position="98"/>
    </location>
</feature>
<keyword evidence="3" id="KW-1185">Reference proteome</keyword>
<protein>
    <submittedName>
        <fullName evidence="2">Uncharacterized protein</fullName>
    </submittedName>
</protein>